<dbReference type="Pfam" id="PF00120">
    <property type="entry name" value="Gln-synt_C"/>
    <property type="match status" value="1"/>
</dbReference>
<dbReference type="GO" id="GO:0004356">
    <property type="term" value="F:glutamine synthetase activity"/>
    <property type="evidence" value="ECO:0007669"/>
    <property type="project" value="InterPro"/>
</dbReference>
<evidence type="ECO:0000259" key="8">
    <source>
        <dbReference type="PROSITE" id="PS51987"/>
    </source>
</evidence>
<dbReference type="OrthoDB" id="9807095at2"/>
<evidence type="ECO:0000313" key="10">
    <source>
        <dbReference type="Proteomes" id="UP000190675"/>
    </source>
</evidence>
<comment type="similarity">
    <text evidence="3 5 6">Belongs to the glutamine synthetase family.</text>
</comment>
<name>A0A1M5SF89_9BRAD</name>
<accession>A0A1M5SF89</accession>
<gene>
    <name evidence="9" type="ORF">SAMN05444169_7108</name>
</gene>
<dbReference type="InterPro" id="IPR008147">
    <property type="entry name" value="Gln_synt_N"/>
</dbReference>
<feature type="domain" description="GS beta-grasp" evidence="7">
    <location>
        <begin position="35"/>
        <end position="129"/>
    </location>
</feature>
<dbReference type="GO" id="GO:0016020">
    <property type="term" value="C:membrane"/>
    <property type="evidence" value="ECO:0007669"/>
    <property type="project" value="TreeGrafter"/>
</dbReference>
<comment type="cofactor">
    <cofactor evidence="1">
        <name>Mg(2+)</name>
        <dbReference type="ChEBI" id="CHEBI:18420"/>
    </cofactor>
</comment>
<comment type="function">
    <text evidence="2">Catalyzes the ATP-dependent biosynthesis of glutamine from glutamate and ammonia.</text>
</comment>
<dbReference type="GO" id="GO:0006542">
    <property type="term" value="P:glutamine biosynthetic process"/>
    <property type="evidence" value="ECO:0007669"/>
    <property type="project" value="InterPro"/>
</dbReference>
<organism evidence="9 10">
    <name type="scientific">Bradyrhizobium erythrophlei</name>
    <dbReference type="NCBI Taxonomy" id="1437360"/>
    <lineage>
        <taxon>Bacteria</taxon>
        <taxon>Pseudomonadati</taxon>
        <taxon>Pseudomonadota</taxon>
        <taxon>Alphaproteobacteria</taxon>
        <taxon>Hyphomicrobiales</taxon>
        <taxon>Nitrobacteraceae</taxon>
        <taxon>Bradyrhizobium</taxon>
    </lineage>
</organism>
<feature type="domain" description="GS catalytic" evidence="8">
    <location>
        <begin position="136"/>
        <end position="461"/>
    </location>
</feature>
<dbReference type="GO" id="GO:0005737">
    <property type="term" value="C:cytoplasm"/>
    <property type="evidence" value="ECO:0007669"/>
    <property type="project" value="TreeGrafter"/>
</dbReference>
<dbReference type="InterPro" id="IPR036651">
    <property type="entry name" value="Gln_synt_N_sf"/>
</dbReference>
<evidence type="ECO:0000256" key="1">
    <source>
        <dbReference type="ARBA" id="ARBA00001946"/>
    </source>
</evidence>
<dbReference type="SUPFAM" id="SSF55931">
    <property type="entry name" value="Glutamine synthetase/guanido kinase"/>
    <property type="match status" value="1"/>
</dbReference>
<evidence type="ECO:0000256" key="2">
    <source>
        <dbReference type="ARBA" id="ARBA00003117"/>
    </source>
</evidence>
<dbReference type="EMBL" id="LT670818">
    <property type="protein sequence ID" value="SHH37115.1"/>
    <property type="molecule type" value="Genomic_DNA"/>
</dbReference>
<dbReference type="Proteomes" id="UP000190675">
    <property type="component" value="Chromosome I"/>
</dbReference>
<dbReference type="InterPro" id="IPR014746">
    <property type="entry name" value="Gln_synth/guanido_kin_cat_dom"/>
</dbReference>
<protein>
    <submittedName>
        <fullName evidence="9">L-glutamine synthetase</fullName>
    </submittedName>
</protein>
<dbReference type="SMART" id="SM01230">
    <property type="entry name" value="Gln-synt_C"/>
    <property type="match status" value="1"/>
</dbReference>
<evidence type="ECO:0000259" key="7">
    <source>
        <dbReference type="PROSITE" id="PS51986"/>
    </source>
</evidence>
<sequence length="461" mass="51263">MLKVVEEGPHDHAMPTLALSSPEEANAFVEKVKSSGFEFVRFELPDMAGLSRGKTIPVGHIAGYMKSGLNLYGGAVALDSYSIPVRDSGYNEEMNYQDCVMVVDQDTLTPVPWLEKTGRVICDTMWYDGRLQMASPRLLLKKMLSLAAALGYTAKIGHEYEFYVVDAKTREPIFGGQPIFVTSRTHHVPAIDDLIRVLQSQGIDIITYNVEHGPGQVEINYGALDGVAASDRAFVFKGTVKEYLIKHGLLATFMTKPYKGLSGSCSHFHISLLDSKTGSNAFLDPEDENGMSETFKRFIQGVLDHMPAAMAVWNPTPNCYRRIRPKTYAPSNVSWGVQDRSASVRVKASRDQSTHMEVRVPSAMSNPYLVAATTIAAGLLGIEQQRQLMPAGTGPKEDDDRYAKLPTEMHDALDAFESDTALREMLGEEFVKVYLSMKRQEVARLRDEIPPAEINEYFELY</sequence>
<dbReference type="Gene3D" id="3.10.20.70">
    <property type="entry name" value="Glutamine synthetase, N-terminal domain"/>
    <property type="match status" value="1"/>
</dbReference>
<dbReference type="PANTHER" id="PTHR43407:SF1">
    <property type="entry name" value="LENGSIN"/>
    <property type="match status" value="1"/>
</dbReference>
<dbReference type="PROSITE" id="PS51987">
    <property type="entry name" value="GS_CATALYTIC"/>
    <property type="match status" value="1"/>
</dbReference>
<evidence type="ECO:0000256" key="4">
    <source>
        <dbReference type="ARBA" id="ARBA00023231"/>
    </source>
</evidence>
<dbReference type="Gene3D" id="3.30.590.10">
    <property type="entry name" value="Glutamine synthetase/guanido kinase, catalytic domain"/>
    <property type="match status" value="1"/>
</dbReference>
<evidence type="ECO:0000256" key="3">
    <source>
        <dbReference type="ARBA" id="ARBA00009897"/>
    </source>
</evidence>
<dbReference type="RefSeq" id="WP_079570201.1">
    <property type="nucleotide sequence ID" value="NZ_LT670818.1"/>
</dbReference>
<dbReference type="SUPFAM" id="SSF54368">
    <property type="entry name" value="Glutamine synthetase, N-terminal domain"/>
    <property type="match status" value="1"/>
</dbReference>
<dbReference type="AlphaFoldDB" id="A0A1M5SF89"/>
<keyword evidence="4" id="KW-0535">Nitrogen fixation</keyword>
<reference evidence="9 10" key="1">
    <citation type="submission" date="2016-11" db="EMBL/GenBank/DDBJ databases">
        <authorList>
            <person name="Jaros S."/>
            <person name="Januszkiewicz K."/>
            <person name="Wedrychowicz H."/>
        </authorList>
    </citation>
    <scope>NUCLEOTIDE SEQUENCE [LARGE SCALE GENOMIC DNA]</scope>
    <source>
        <strain evidence="9 10">GAS242</strain>
    </source>
</reference>
<dbReference type="InterPro" id="IPR008146">
    <property type="entry name" value="Gln_synth_cat_dom"/>
</dbReference>
<dbReference type="PANTHER" id="PTHR43407">
    <property type="entry name" value="GLUTAMINE SYNTHETASE"/>
    <property type="match status" value="1"/>
</dbReference>
<evidence type="ECO:0000313" key="9">
    <source>
        <dbReference type="EMBL" id="SHH37115.1"/>
    </source>
</evidence>
<evidence type="ECO:0000256" key="5">
    <source>
        <dbReference type="PROSITE-ProRule" id="PRU01330"/>
    </source>
</evidence>
<dbReference type="PROSITE" id="PS51986">
    <property type="entry name" value="GS_BETA_GRASP"/>
    <property type="match status" value="1"/>
</dbReference>
<evidence type="ECO:0000256" key="6">
    <source>
        <dbReference type="RuleBase" id="RU000384"/>
    </source>
</evidence>
<proteinExistence type="inferred from homology"/>